<dbReference type="Pfam" id="PF08393">
    <property type="entry name" value="DHC_N2"/>
    <property type="match status" value="1"/>
</dbReference>
<accession>A0A8S3YX49</accession>
<gene>
    <name evidence="3" type="ORF">CUNI_LOCUS6877</name>
</gene>
<comment type="similarity">
    <text evidence="1">Belongs to the dynein heavy chain family.</text>
</comment>
<dbReference type="GO" id="GO:0045505">
    <property type="term" value="F:dynein intermediate chain binding"/>
    <property type="evidence" value="ECO:0007669"/>
    <property type="project" value="InterPro"/>
</dbReference>
<dbReference type="GO" id="GO:0007018">
    <property type="term" value="P:microtubule-based movement"/>
    <property type="evidence" value="ECO:0007669"/>
    <property type="project" value="InterPro"/>
</dbReference>
<evidence type="ECO:0000259" key="2">
    <source>
        <dbReference type="Pfam" id="PF08393"/>
    </source>
</evidence>
<protein>
    <recommendedName>
        <fullName evidence="2">Dynein heavy chain linker domain-containing protein</fullName>
    </recommendedName>
</protein>
<dbReference type="FunFam" id="1.20.140.100:FF:000003">
    <property type="entry name" value="Dynein, axonemal, heavy chain 5"/>
    <property type="match status" value="1"/>
</dbReference>
<dbReference type="OrthoDB" id="6120175at2759"/>
<dbReference type="FunFam" id="1.10.287.2620:FF:000003">
    <property type="entry name" value="Dynein, axonemal, heavy chain 5"/>
    <property type="match status" value="1"/>
</dbReference>
<feature type="non-terminal residue" evidence="3">
    <location>
        <position position="1"/>
    </location>
</feature>
<evidence type="ECO:0000256" key="1">
    <source>
        <dbReference type="ARBA" id="ARBA00008887"/>
    </source>
</evidence>
<evidence type="ECO:0000313" key="3">
    <source>
        <dbReference type="EMBL" id="CAG5121319.1"/>
    </source>
</evidence>
<feature type="non-terminal residue" evidence="3">
    <location>
        <position position="286"/>
    </location>
</feature>
<dbReference type="Gene3D" id="1.10.287.2620">
    <property type="match status" value="1"/>
</dbReference>
<dbReference type="InterPro" id="IPR042222">
    <property type="entry name" value="Dynein_2_N"/>
</dbReference>
<organism evidence="3 4">
    <name type="scientific">Candidula unifasciata</name>
    <dbReference type="NCBI Taxonomy" id="100452"/>
    <lineage>
        <taxon>Eukaryota</taxon>
        <taxon>Metazoa</taxon>
        <taxon>Spiralia</taxon>
        <taxon>Lophotrochozoa</taxon>
        <taxon>Mollusca</taxon>
        <taxon>Gastropoda</taxon>
        <taxon>Heterobranchia</taxon>
        <taxon>Euthyneura</taxon>
        <taxon>Panpulmonata</taxon>
        <taxon>Eupulmonata</taxon>
        <taxon>Stylommatophora</taxon>
        <taxon>Helicina</taxon>
        <taxon>Helicoidea</taxon>
        <taxon>Geomitridae</taxon>
        <taxon>Candidula</taxon>
    </lineage>
</organism>
<dbReference type="InterPro" id="IPR013602">
    <property type="entry name" value="Dynein_heavy_linker"/>
</dbReference>
<comment type="caution">
    <text evidence="3">The sequence shown here is derived from an EMBL/GenBank/DDBJ whole genome shotgun (WGS) entry which is preliminary data.</text>
</comment>
<proteinExistence type="inferred from homology"/>
<reference evidence="3" key="1">
    <citation type="submission" date="2021-04" db="EMBL/GenBank/DDBJ databases">
        <authorList>
            <consortium name="Molecular Ecology Group"/>
        </authorList>
    </citation>
    <scope>NUCLEOTIDE SEQUENCE</scope>
</reference>
<dbReference type="AlphaFoldDB" id="A0A8S3YX49"/>
<dbReference type="Gene3D" id="1.20.140.100">
    <property type="entry name" value="Dynein heavy chain, N-terminal domain 2"/>
    <property type="match status" value="1"/>
</dbReference>
<dbReference type="PANTHER" id="PTHR46532:SF4">
    <property type="entry name" value="AAA+ ATPASE DOMAIN-CONTAINING PROTEIN"/>
    <property type="match status" value="1"/>
</dbReference>
<keyword evidence="4" id="KW-1185">Reference proteome</keyword>
<dbReference type="InterPro" id="IPR026983">
    <property type="entry name" value="DHC"/>
</dbReference>
<feature type="domain" description="Dynein heavy chain linker" evidence="2">
    <location>
        <begin position="1"/>
        <end position="240"/>
    </location>
</feature>
<name>A0A8S3YX49_9EUPU</name>
<sequence length="286" mass="33005">CRKLPKALKEWQAYEDLRKTIDDFNETCPLLEMMANKAMQQRHWERITQVTGHTFDVESEGFLLRDLMKAPLLQYKEDIEDICISAVKEKDIEAKLKQVINDWSSQTFQFANFKARGELLLKGDSTSEIIAMMEDSLMVLGALLSNRYNVPFKAKIQEWVQKLTGTTEIMENWLVVQNLWIYLEAVFVGGDIAKQLPQEAKRFSNIDKSWQKIMQRAHENSNVVSCCVGDDTLSQLLPHLWSSWRSARSPSLATWRRNGCCSPGSSLCLILPCWRFWVRPATHTLS</sequence>
<dbReference type="GO" id="GO:0051959">
    <property type="term" value="F:dynein light intermediate chain binding"/>
    <property type="evidence" value="ECO:0007669"/>
    <property type="project" value="InterPro"/>
</dbReference>
<dbReference type="PANTHER" id="PTHR46532">
    <property type="entry name" value="MALE FERTILITY FACTOR KL5"/>
    <property type="match status" value="1"/>
</dbReference>
<dbReference type="EMBL" id="CAJHNH020001062">
    <property type="protein sequence ID" value="CAG5121319.1"/>
    <property type="molecule type" value="Genomic_DNA"/>
</dbReference>
<evidence type="ECO:0000313" key="4">
    <source>
        <dbReference type="Proteomes" id="UP000678393"/>
    </source>
</evidence>
<dbReference type="GO" id="GO:0005858">
    <property type="term" value="C:axonemal dynein complex"/>
    <property type="evidence" value="ECO:0007669"/>
    <property type="project" value="TreeGrafter"/>
</dbReference>
<dbReference type="Proteomes" id="UP000678393">
    <property type="component" value="Unassembled WGS sequence"/>
</dbReference>